<gene>
    <name evidence="1" type="ORF">IC602_02090</name>
</gene>
<accession>A0ABR7VHH5</accession>
<reference evidence="1 2" key="1">
    <citation type="submission" date="2020-09" db="EMBL/GenBank/DDBJ databases">
        <title>Draft Genome Sequences of Oil-Oxidizing Bacteria Halomonas titanicae, Marinobacter lutaoensis, and Virgibacillus halodenitrificans Isolated from Highly Saline Environments.</title>
        <authorList>
            <person name="Grouzdev D.S."/>
            <person name="Sokolova D.S."/>
            <person name="Semenova E.M."/>
            <person name="Borzenkov I.A."/>
            <person name="Bidzhieva S.K."/>
            <person name="Poltaraus A.B."/>
            <person name="Nazina T.N."/>
        </authorList>
    </citation>
    <scope>NUCLEOTIDE SEQUENCE [LARGE SCALE GENOMIC DNA]</scope>
    <source>
        <strain evidence="1 2">VKM B-3472D</strain>
    </source>
</reference>
<evidence type="ECO:0008006" key="3">
    <source>
        <dbReference type="Google" id="ProtNLM"/>
    </source>
</evidence>
<dbReference type="EMBL" id="JACWEZ010000001">
    <property type="protein sequence ID" value="MBD1221398.1"/>
    <property type="molecule type" value="Genomic_DNA"/>
</dbReference>
<comment type="caution">
    <text evidence="1">The sequence shown here is derived from an EMBL/GenBank/DDBJ whole genome shotgun (WGS) entry which is preliminary data.</text>
</comment>
<evidence type="ECO:0000313" key="1">
    <source>
        <dbReference type="EMBL" id="MBD1221398.1"/>
    </source>
</evidence>
<evidence type="ECO:0000313" key="2">
    <source>
        <dbReference type="Proteomes" id="UP000621631"/>
    </source>
</evidence>
<dbReference type="Proteomes" id="UP000621631">
    <property type="component" value="Unassembled WGS sequence"/>
</dbReference>
<keyword evidence="2" id="KW-1185">Reference proteome</keyword>
<protein>
    <recommendedName>
        <fullName evidence="3">Peptidase</fullName>
    </recommendedName>
</protein>
<dbReference type="RefSeq" id="WP_189776835.1">
    <property type="nucleotide sequence ID" value="NZ_JACWEZ010000001.1"/>
</dbReference>
<proteinExistence type="predicted"/>
<name>A0ABR7VHH5_VIRHA</name>
<organism evidence="1 2">
    <name type="scientific">Virgibacillus halodenitrificans</name>
    <name type="common">Bacillus halodenitrificans</name>
    <dbReference type="NCBI Taxonomy" id="1482"/>
    <lineage>
        <taxon>Bacteria</taxon>
        <taxon>Bacillati</taxon>
        <taxon>Bacillota</taxon>
        <taxon>Bacilli</taxon>
        <taxon>Bacillales</taxon>
        <taxon>Bacillaceae</taxon>
        <taxon>Virgibacillus</taxon>
    </lineage>
</organism>
<sequence length="395" mass="44958">MLTIHLPTLINTNDHVRIQASFETEAGSQELWFSVPNTYSAYLLENRGDAFLVGLLLLAMKNGWDIKINCPISERLYYTLTNYLIKALHLAMPHLKEINLFPKELDSSQVEQAKGVGTGFSGGVDSFFTIYEHLHSTCPESFRLTHFVYHNVGSHGDFGGDATRALFRKRLELVKPFAEEIQLPLIEIDSNISEILQMDYVPTHTIRNAAAILVLQGLFRYYYYSSGRQFKDFELSPTIGASYDILSLNMLSTESLDFFSAGSAFSRFEKTEAITHYEPTYRHLNVCTSDAANCSVCPKCLRTQLTLETTGKLESYREVFDLQKYKNARSSYLAEVLATMHQDDYAAEIIKEMRLRGIEIPTAAYFRAPLLRSMHSLKQSGRKMLKKKNMRKEGS</sequence>